<evidence type="ECO:0000313" key="4">
    <source>
        <dbReference type="Proteomes" id="UP001526426"/>
    </source>
</evidence>
<evidence type="ECO:0000259" key="2">
    <source>
        <dbReference type="Pfam" id="PF13439"/>
    </source>
</evidence>
<dbReference type="EMBL" id="JAIHOM010000155">
    <property type="protein sequence ID" value="MCW6038633.1"/>
    <property type="molecule type" value="Genomic_DNA"/>
</dbReference>
<keyword evidence="4" id="KW-1185">Reference proteome</keyword>
<sequence>MLPSHPHFLLLCPNLFGFKGGIQVYSQFLLDSLRSLYPQGSFDVFLKYDQPHQCPAPLINTRFHGLGAFPRSLQTLLLTAQPILSGLEKTPDLAIATHLNYGITCYALKRLAGVPYWIIVHGLEGWNLEHPWRVKALQNADRVIAVSEYTRDRLLAEQPLTPQQISVLPNTFNPQQFQPAPKPEYLLKRYHLNPNQPILLTVTRLGKTATYKGYDQILKSLVTLRQTIPNLHYLLVGKGDDTPRIQALIKHLNLQDAVTLTGFIPDHELCDHYNLCDVFAMPSKGEGFGIVYLEALACGKPVLAGNQDGSIDPLLRGKIGCLIDPDNLPEITHNLLQLLHQTHPNPRLFQPQTLRQTTIQTFGLAQFKQTLTQLTDYSLSPQYFPPILPIQSLL</sequence>
<dbReference type="Gene3D" id="3.40.50.2000">
    <property type="entry name" value="Glycogen Phosphorylase B"/>
    <property type="match status" value="2"/>
</dbReference>
<feature type="domain" description="Glycosyl transferase family 1" evidence="1">
    <location>
        <begin position="191"/>
        <end position="342"/>
    </location>
</feature>
<dbReference type="InterPro" id="IPR001296">
    <property type="entry name" value="Glyco_trans_1"/>
</dbReference>
<keyword evidence="3" id="KW-0328">Glycosyltransferase</keyword>
<dbReference type="SUPFAM" id="SSF53756">
    <property type="entry name" value="UDP-Glycosyltransferase/glycogen phosphorylase"/>
    <property type="match status" value="1"/>
</dbReference>
<dbReference type="InterPro" id="IPR050194">
    <property type="entry name" value="Glycosyltransferase_grp1"/>
</dbReference>
<name>A0ABT3LAU3_9CYAN</name>
<organism evidence="3 4">
    <name type="scientific">Spirulina subsalsa FACHB-351</name>
    <dbReference type="NCBI Taxonomy" id="234711"/>
    <lineage>
        <taxon>Bacteria</taxon>
        <taxon>Bacillati</taxon>
        <taxon>Cyanobacteriota</taxon>
        <taxon>Cyanophyceae</taxon>
        <taxon>Spirulinales</taxon>
        <taxon>Spirulinaceae</taxon>
        <taxon>Spirulina</taxon>
    </lineage>
</organism>
<dbReference type="PANTHER" id="PTHR45947:SF3">
    <property type="entry name" value="SULFOQUINOVOSYL TRANSFERASE SQD2"/>
    <property type="match status" value="1"/>
</dbReference>
<dbReference type="PANTHER" id="PTHR45947">
    <property type="entry name" value="SULFOQUINOVOSYL TRANSFERASE SQD2"/>
    <property type="match status" value="1"/>
</dbReference>
<evidence type="ECO:0000259" key="1">
    <source>
        <dbReference type="Pfam" id="PF00534"/>
    </source>
</evidence>
<dbReference type="Pfam" id="PF13439">
    <property type="entry name" value="Glyco_transf_4"/>
    <property type="match status" value="1"/>
</dbReference>
<gene>
    <name evidence="3" type="ORF">K4A83_20495</name>
</gene>
<dbReference type="InterPro" id="IPR028098">
    <property type="entry name" value="Glyco_trans_4-like_N"/>
</dbReference>
<protein>
    <submittedName>
        <fullName evidence="3">Glycosyltransferase</fullName>
        <ecNumber evidence="3">2.4.-.-</ecNumber>
    </submittedName>
</protein>
<accession>A0ABT3LAU3</accession>
<dbReference type="GO" id="GO:0016757">
    <property type="term" value="F:glycosyltransferase activity"/>
    <property type="evidence" value="ECO:0007669"/>
    <property type="project" value="UniProtKB-KW"/>
</dbReference>
<dbReference type="EC" id="2.4.-.-" evidence="3"/>
<keyword evidence="3" id="KW-0808">Transferase</keyword>
<comment type="caution">
    <text evidence="3">The sequence shown here is derived from an EMBL/GenBank/DDBJ whole genome shotgun (WGS) entry which is preliminary data.</text>
</comment>
<proteinExistence type="predicted"/>
<feature type="domain" description="Glycosyltransferase subfamily 4-like N-terminal" evidence="2">
    <location>
        <begin position="71"/>
        <end position="175"/>
    </location>
</feature>
<reference evidence="3 4" key="1">
    <citation type="submission" date="2021-08" db="EMBL/GenBank/DDBJ databases">
        <title>Draft genome sequence of Spirulina subsalsa with high tolerance to salinity and hype-accumulation of phycocyanin.</title>
        <authorList>
            <person name="Pei H."/>
            <person name="Jiang L."/>
        </authorList>
    </citation>
    <scope>NUCLEOTIDE SEQUENCE [LARGE SCALE GENOMIC DNA]</scope>
    <source>
        <strain evidence="3 4">FACHB-351</strain>
    </source>
</reference>
<dbReference type="Proteomes" id="UP001526426">
    <property type="component" value="Unassembled WGS sequence"/>
</dbReference>
<dbReference type="Pfam" id="PF00534">
    <property type="entry name" value="Glycos_transf_1"/>
    <property type="match status" value="1"/>
</dbReference>
<evidence type="ECO:0000313" key="3">
    <source>
        <dbReference type="EMBL" id="MCW6038633.1"/>
    </source>
</evidence>
<dbReference type="RefSeq" id="WP_265266553.1">
    <property type="nucleotide sequence ID" value="NZ_JAIHOM010000155.1"/>
</dbReference>